<reference evidence="4" key="2">
    <citation type="submission" date="2025-08" db="UniProtKB">
        <authorList>
            <consortium name="RefSeq"/>
        </authorList>
    </citation>
    <scope>IDENTIFICATION</scope>
    <source>
        <tissue evidence="4">Leaf</tissue>
    </source>
</reference>
<dbReference type="PANTHER" id="PTHR35096">
    <property type="entry name" value="BNAA08G28570D PROTEIN"/>
    <property type="match status" value="1"/>
</dbReference>
<accession>A0A9R0JPM2</accession>
<dbReference type="OrthoDB" id="692230at2759"/>
<evidence type="ECO:0000313" key="3">
    <source>
        <dbReference type="Proteomes" id="UP000813463"/>
    </source>
</evidence>
<reference evidence="3" key="1">
    <citation type="journal article" date="2021" name="Nat. Commun.">
        <title>Genomic analyses provide insights into spinach domestication and the genetic basis of agronomic traits.</title>
        <authorList>
            <person name="Cai X."/>
            <person name="Sun X."/>
            <person name="Xu C."/>
            <person name="Sun H."/>
            <person name="Wang X."/>
            <person name="Ge C."/>
            <person name="Zhang Z."/>
            <person name="Wang Q."/>
            <person name="Fei Z."/>
            <person name="Jiao C."/>
            <person name="Wang Q."/>
        </authorList>
    </citation>
    <scope>NUCLEOTIDE SEQUENCE [LARGE SCALE GENOMIC DNA]</scope>
    <source>
        <strain evidence="3">cv. Varoflay</strain>
    </source>
</reference>
<dbReference type="AlphaFoldDB" id="A0A9R0JPM2"/>
<evidence type="ECO:0000256" key="1">
    <source>
        <dbReference type="SAM" id="MobiDB-lite"/>
    </source>
</evidence>
<dbReference type="InterPro" id="IPR056689">
    <property type="entry name" value="DUF7787"/>
</dbReference>
<evidence type="ECO:0000259" key="2">
    <source>
        <dbReference type="Pfam" id="PF25042"/>
    </source>
</evidence>
<dbReference type="KEGG" id="soe:110782598"/>
<dbReference type="GeneID" id="110782598"/>
<feature type="compositionally biased region" description="Polar residues" evidence="1">
    <location>
        <begin position="213"/>
        <end position="225"/>
    </location>
</feature>
<gene>
    <name evidence="4" type="primary">LOC110782598</name>
</gene>
<proteinExistence type="predicted"/>
<keyword evidence="3" id="KW-1185">Reference proteome</keyword>
<feature type="domain" description="DUF7787" evidence="2">
    <location>
        <begin position="36"/>
        <end position="91"/>
    </location>
</feature>
<name>A0A9R0JPM2_SPIOL</name>
<dbReference type="RefSeq" id="XP_021842455.1">
    <property type="nucleotide sequence ID" value="XM_021986763.2"/>
</dbReference>
<sequence length="263" mass="28482">MACPAMASPVEEQIHQHHQQRMLITEQVMNCKLKEKKQLSLENYLDYLQSRDFSKFTVGEINQMQIVSIHGFKKPNQRKKAEEAVKAIEPIDPARSTLREDISSSIKATIGFTEAIKDLKILNWQECSITSIKLLKPENDKIVLVSPSTTSTKSKSVKAVQQPKSLEAVKKSKLASLLSIGNGPNNSGNSDAPVFPSTAATKMQKTIKRRKLSSLTESSCSGPTNADSGGSGDASSSSFVARGKNGGGKKRLHSIVCLGPAAT</sequence>
<dbReference type="Proteomes" id="UP000813463">
    <property type="component" value="Chromosome 4"/>
</dbReference>
<dbReference type="Pfam" id="PF25042">
    <property type="entry name" value="DUF7787"/>
    <property type="match status" value="1"/>
</dbReference>
<organism evidence="3 4">
    <name type="scientific">Spinacia oleracea</name>
    <name type="common">Spinach</name>
    <dbReference type="NCBI Taxonomy" id="3562"/>
    <lineage>
        <taxon>Eukaryota</taxon>
        <taxon>Viridiplantae</taxon>
        <taxon>Streptophyta</taxon>
        <taxon>Embryophyta</taxon>
        <taxon>Tracheophyta</taxon>
        <taxon>Spermatophyta</taxon>
        <taxon>Magnoliopsida</taxon>
        <taxon>eudicotyledons</taxon>
        <taxon>Gunneridae</taxon>
        <taxon>Pentapetalae</taxon>
        <taxon>Caryophyllales</taxon>
        <taxon>Chenopodiaceae</taxon>
        <taxon>Chenopodioideae</taxon>
        <taxon>Anserineae</taxon>
        <taxon>Spinacia</taxon>
    </lineage>
</organism>
<dbReference type="PANTHER" id="PTHR35096:SF8">
    <property type="entry name" value="OS03G0308600 PROTEIN"/>
    <property type="match status" value="1"/>
</dbReference>
<feature type="region of interest" description="Disordered" evidence="1">
    <location>
        <begin position="202"/>
        <end position="263"/>
    </location>
</feature>
<evidence type="ECO:0000313" key="4">
    <source>
        <dbReference type="RefSeq" id="XP_021842455.1"/>
    </source>
</evidence>
<protein>
    <submittedName>
        <fullName evidence="4">Uncharacterized protein isoform X1</fullName>
    </submittedName>
</protein>